<dbReference type="InterPro" id="IPR010982">
    <property type="entry name" value="Lambda_DNA-bd_dom_sf"/>
</dbReference>
<dbReference type="EMBL" id="PDUD01000026">
    <property type="protein sequence ID" value="PHN04392.1"/>
    <property type="molecule type" value="Genomic_DNA"/>
</dbReference>
<dbReference type="Gene3D" id="1.10.260.40">
    <property type="entry name" value="lambda repressor-like DNA-binding domains"/>
    <property type="match status" value="1"/>
</dbReference>
<feature type="domain" description="HTH cro/C1-type" evidence="1">
    <location>
        <begin position="4"/>
        <end position="58"/>
    </location>
</feature>
<dbReference type="InterPro" id="IPR001387">
    <property type="entry name" value="Cro/C1-type_HTH"/>
</dbReference>
<protein>
    <submittedName>
        <fullName evidence="2">Transcriptional regulator</fullName>
    </submittedName>
</protein>
<sequence>MNCIKAVLKSQGRSQSWLADQMGLNYNTVNGWCNNRNQPYLSDLVKVAGLLEVAPADLITDGTKKGKGLSETQTLYNFA</sequence>
<dbReference type="OrthoDB" id="7865033at2"/>
<gene>
    <name evidence="2" type="ORF">CRP01_22680</name>
</gene>
<evidence type="ECO:0000313" key="3">
    <source>
        <dbReference type="Proteomes" id="UP000223913"/>
    </source>
</evidence>
<comment type="caution">
    <text evidence="2">The sequence shown here is derived from an EMBL/GenBank/DDBJ whole genome shotgun (WGS) entry which is preliminary data.</text>
</comment>
<dbReference type="SUPFAM" id="SSF47413">
    <property type="entry name" value="lambda repressor-like DNA-binding domains"/>
    <property type="match status" value="1"/>
</dbReference>
<dbReference type="Proteomes" id="UP000223913">
    <property type="component" value="Unassembled WGS sequence"/>
</dbReference>
<dbReference type="Pfam" id="PF01381">
    <property type="entry name" value="HTH_3"/>
    <property type="match status" value="1"/>
</dbReference>
<accession>A0A2D0N788</accession>
<dbReference type="SMART" id="SM00530">
    <property type="entry name" value="HTH_XRE"/>
    <property type="match status" value="1"/>
</dbReference>
<keyword evidence="3" id="KW-1185">Reference proteome</keyword>
<evidence type="ECO:0000313" key="2">
    <source>
        <dbReference type="EMBL" id="PHN04392.1"/>
    </source>
</evidence>
<name>A0A2D0N788_FLAN2</name>
<dbReference type="PROSITE" id="PS50943">
    <property type="entry name" value="HTH_CROC1"/>
    <property type="match status" value="1"/>
</dbReference>
<dbReference type="AlphaFoldDB" id="A0A2D0N788"/>
<proteinExistence type="predicted"/>
<evidence type="ECO:0000259" key="1">
    <source>
        <dbReference type="PROSITE" id="PS50943"/>
    </source>
</evidence>
<dbReference type="CDD" id="cd00093">
    <property type="entry name" value="HTH_XRE"/>
    <property type="match status" value="1"/>
</dbReference>
<reference evidence="2 3" key="1">
    <citation type="submission" date="2017-10" db="EMBL/GenBank/DDBJ databases">
        <title>The draft genome sequence of Lewinella nigricans NBRC 102662.</title>
        <authorList>
            <person name="Wang K."/>
        </authorList>
    </citation>
    <scope>NUCLEOTIDE SEQUENCE [LARGE SCALE GENOMIC DNA]</scope>
    <source>
        <strain evidence="2 3">NBRC 102662</strain>
    </source>
</reference>
<dbReference type="GO" id="GO:0003677">
    <property type="term" value="F:DNA binding"/>
    <property type="evidence" value="ECO:0007669"/>
    <property type="project" value="InterPro"/>
</dbReference>
<organism evidence="2 3">
    <name type="scientific">Flavilitoribacter nigricans (strain ATCC 23147 / DSM 23189 / NBRC 102662 / NCIMB 1420 / SS-2)</name>
    <name type="common">Lewinella nigricans</name>
    <dbReference type="NCBI Taxonomy" id="1122177"/>
    <lineage>
        <taxon>Bacteria</taxon>
        <taxon>Pseudomonadati</taxon>
        <taxon>Bacteroidota</taxon>
        <taxon>Saprospiria</taxon>
        <taxon>Saprospirales</taxon>
        <taxon>Lewinellaceae</taxon>
        <taxon>Flavilitoribacter</taxon>
    </lineage>
</organism>